<gene>
    <name evidence="2" type="ORF">B1812_11530</name>
</gene>
<dbReference type="AlphaFoldDB" id="A0A1W6MVQ8"/>
<protein>
    <submittedName>
        <fullName evidence="2">Uncharacterized protein</fullName>
    </submittedName>
</protein>
<dbReference type="KEGG" id="mbry:B1812_11530"/>
<accession>A0A1W6MVQ8</accession>
<feature type="compositionally biased region" description="Basic residues" evidence="1">
    <location>
        <begin position="381"/>
        <end position="396"/>
    </location>
</feature>
<reference evidence="2 3" key="1">
    <citation type="submission" date="2017-02" db="EMBL/GenBank/DDBJ databases">
        <authorList>
            <person name="Peterson S.W."/>
        </authorList>
    </citation>
    <scope>NUCLEOTIDE SEQUENCE [LARGE SCALE GENOMIC DNA]</scope>
    <source>
        <strain evidence="2 3">S285</strain>
    </source>
</reference>
<keyword evidence="3" id="KW-1185">Reference proteome</keyword>
<dbReference type="EMBL" id="CP019948">
    <property type="protein sequence ID" value="ARN81596.1"/>
    <property type="molecule type" value="Genomic_DNA"/>
</dbReference>
<dbReference type="Proteomes" id="UP000193978">
    <property type="component" value="Chromosome"/>
</dbReference>
<organism evidence="2 3">
    <name type="scientific">Methylocystis bryophila</name>
    <dbReference type="NCBI Taxonomy" id="655015"/>
    <lineage>
        <taxon>Bacteria</taxon>
        <taxon>Pseudomonadati</taxon>
        <taxon>Pseudomonadota</taxon>
        <taxon>Alphaproteobacteria</taxon>
        <taxon>Hyphomicrobiales</taxon>
        <taxon>Methylocystaceae</taxon>
        <taxon>Methylocystis</taxon>
    </lineage>
</organism>
<evidence type="ECO:0000313" key="2">
    <source>
        <dbReference type="EMBL" id="ARN81596.1"/>
    </source>
</evidence>
<proteinExistence type="predicted"/>
<sequence>MPAVEQKRLLEACRALGEAAGGQPMLPPLIREAGENEGSGGTVHYVAVGDAWVRFETRFDKAYVNRHEFPLKRLPLLIDCALCDQERRPQAKMLDEEEKFALLCAFFLAAQTPIGVEPIEDTGDYRLSLRLSSTFVVEWREAFETAALESCETLCRRVASSLWEKSREFFASERVGLAVWSLRAAQELLGAPKLSPRAVEDFVAASLAEDRQGRNEIIVPPLPESRAEALALMMSLGNKSAAMAVAAPPAPLSDFATVLVPSADRLVPLAAPEPAFGGKAWGSVATGVLAAAIPLALMVSVSAFMSLSHQGEVEAPRIEAREAPTPPPAAVSVAALAPVAVDAGAKDALAPTEPSGAESAHTVVDQKPAPDAAAAPPAAPKSRRTGHASGKSRRARNPLTEVQRAVGRFTADVWDGLSSIPKRFGGVSYY</sequence>
<evidence type="ECO:0000256" key="1">
    <source>
        <dbReference type="SAM" id="MobiDB-lite"/>
    </source>
</evidence>
<dbReference type="RefSeq" id="WP_085771713.1">
    <property type="nucleotide sequence ID" value="NZ_AP027149.1"/>
</dbReference>
<name>A0A1W6MVQ8_9HYPH</name>
<evidence type="ECO:0000313" key="3">
    <source>
        <dbReference type="Proteomes" id="UP000193978"/>
    </source>
</evidence>
<dbReference type="STRING" id="655015.B1812_11530"/>
<feature type="region of interest" description="Disordered" evidence="1">
    <location>
        <begin position="368"/>
        <end position="401"/>
    </location>
</feature>